<dbReference type="PANTHER" id="PTHR43851:SF3">
    <property type="entry name" value="COENZYME Q8"/>
    <property type="match status" value="1"/>
</dbReference>
<evidence type="ECO:0000256" key="2">
    <source>
        <dbReference type="ARBA" id="ARBA00009670"/>
    </source>
</evidence>
<keyword evidence="3" id="KW-0808">Transferase</keyword>
<reference evidence="8 9" key="1">
    <citation type="submission" date="2024-07" db="EMBL/GenBank/DDBJ databases">
        <title>Enhanced genomic and transcriptomic resources for Trichinella pseudospiralis and T. spiralis underpin the discovery of pronounced molecular differences between stages and species.</title>
        <authorList>
            <person name="Pasi K.K."/>
            <person name="La Rosa G."/>
            <person name="Gomez-Morales M.A."/>
            <person name="Tosini F."/>
            <person name="Sumanam S."/>
            <person name="Young N.D."/>
            <person name="Chang B.C."/>
            <person name="Robin G.B."/>
        </authorList>
    </citation>
    <scope>NUCLEOTIDE SEQUENCE [LARGE SCALE GENOMIC DNA]</scope>
    <source>
        <strain evidence="8">ISS534</strain>
    </source>
</reference>
<keyword evidence="9" id="KW-1185">Reference proteome</keyword>
<feature type="region of interest" description="Disordered" evidence="6">
    <location>
        <begin position="50"/>
        <end position="75"/>
    </location>
</feature>
<proteinExistence type="inferred from homology"/>
<feature type="compositionally biased region" description="Basic and acidic residues" evidence="6">
    <location>
        <begin position="50"/>
        <end position="67"/>
    </location>
</feature>
<feature type="domain" description="ABC1 atypical kinase-like" evidence="7">
    <location>
        <begin position="221"/>
        <end position="420"/>
    </location>
</feature>
<dbReference type="PANTHER" id="PTHR43851">
    <property type="match status" value="1"/>
</dbReference>
<evidence type="ECO:0000256" key="4">
    <source>
        <dbReference type="ARBA" id="ARBA00022741"/>
    </source>
</evidence>
<evidence type="ECO:0000256" key="5">
    <source>
        <dbReference type="ARBA" id="ARBA00022840"/>
    </source>
</evidence>
<evidence type="ECO:0000313" key="8">
    <source>
        <dbReference type="EMBL" id="KAL1232960.1"/>
    </source>
</evidence>
<keyword evidence="5" id="KW-0067">ATP-binding</keyword>
<evidence type="ECO:0000256" key="3">
    <source>
        <dbReference type="ARBA" id="ARBA00022679"/>
    </source>
</evidence>
<dbReference type="InterPro" id="IPR051409">
    <property type="entry name" value="Atypical_kinase_ADCK"/>
</dbReference>
<evidence type="ECO:0000259" key="7">
    <source>
        <dbReference type="Pfam" id="PF03109"/>
    </source>
</evidence>
<protein>
    <submittedName>
        <fullName evidence="8">Atypical kinase COQ8A</fullName>
    </submittedName>
</protein>
<accession>A0ABR3K9U0</accession>
<organism evidence="8 9">
    <name type="scientific">Trichinella spiralis</name>
    <name type="common">Trichina worm</name>
    <dbReference type="NCBI Taxonomy" id="6334"/>
    <lineage>
        <taxon>Eukaryota</taxon>
        <taxon>Metazoa</taxon>
        <taxon>Ecdysozoa</taxon>
        <taxon>Nematoda</taxon>
        <taxon>Enoplea</taxon>
        <taxon>Dorylaimia</taxon>
        <taxon>Trichinellida</taxon>
        <taxon>Trichinellidae</taxon>
        <taxon>Trichinella</taxon>
    </lineage>
</organism>
<dbReference type="GO" id="GO:0016301">
    <property type="term" value="F:kinase activity"/>
    <property type="evidence" value="ECO:0007669"/>
    <property type="project" value="UniProtKB-KW"/>
</dbReference>
<dbReference type="InterPro" id="IPR004147">
    <property type="entry name" value="ABC1_dom"/>
</dbReference>
<gene>
    <name evidence="8" type="ORF">TSPI_04102</name>
</gene>
<dbReference type="Proteomes" id="UP001558632">
    <property type="component" value="Unassembled WGS sequence"/>
</dbReference>
<dbReference type="SUPFAM" id="SSF56112">
    <property type="entry name" value="Protein kinase-like (PK-like)"/>
    <property type="match status" value="1"/>
</dbReference>
<dbReference type="InterPro" id="IPR011009">
    <property type="entry name" value="Kinase-like_dom_sf"/>
</dbReference>
<comment type="pathway">
    <text evidence="1">Cofactor biosynthesis; ubiquinone biosynthesis.</text>
</comment>
<evidence type="ECO:0000256" key="6">
    <source>
        <dbReference type="SAM" id="MobiDB-lite"/>
    </source>
</evidence>
<sequence>MQHLAKEMLEKSEMVCRGVVVALPAVFARKQFFKVNLSNDSSATVQQKTVKNDFSGESHNKSAKQSEENVETSIPDWENERIFENEKPVDVSDFSEKVEVESYLSEHSKASRVPSSRIGRMASFGNLAVKLGFGALAEVTRRSFKGRQEEKSRENPFLTEANMERLVSTLCRVRGAALKFGQMISIQDNTLISPEMQRIFERVRCSADFMPASQVNKTLQAEFGQVHLAVLHTGEKVAMKIQYPGISKSIKSDIDNLLSVLSIGNFLPKGMFLENFAFAMKKEISLECDYLHEASSTVKFKNFLADDSDFYVPKVFMDHTRKRVLTLELVSGLHLDKCENMSQPVRNWIGKKILQLCLRELFDFQYMQTDPNWSNFLFRTDDHKIVLLDFGACRTFDIQFIDQYKNILKSAAAGDRQGILHWSREVGFLTGYESKIMENAHVDAVMILGKAFSLNAPFNFGCQTTTNEIHHLIPVMMKHRLRPPPEEIYSLHRKMAGAFLLCSKLKAQVNCASLFHAVLSRYEKRRREA</sequence>
<dbReference type="CDD" id="cd13970">
    <property type="entry name" value="ABC1_ADCK3"/>
    <property type="match status" value="1"/>
</dbReference>
<keyword evidence="4" id="KW-0547">Nucleotide-binding</keyword>
<keyword evidence="8" id="KW-0418">Kinase</keyword>
<comment type="caution">
    <text evidence="8">The sequence shown here is derived from an EMBL/GenBank/DDBJ whole genome shotgun (WGS) entry which is preliminary data.</text>
</comment>
<dbReference type="InterPro" id="IPR034646">
    <property type="entry name" value="ADCK3_dom"/>
</dbReference>
<comment type="similarity">
    <text evidence="2">Belongs to the protein kinase superfamily. ADCK protein kinase family.</text>
</comment>
<name>A0ABR3K9U0_TRISP</name>
<dbReference type="EMBL" id="JBEUSY010000444">
    <property type="protein sequence ID" value="KAL1232960.1"/>
    <property type="molecule type" value="Genomic_DNA"/>
</dbReference>
<dbReference type="Pfam" id="PF03109">
    <property type="entry name" value="ABC1"/>
    <property type="match status" value="1"/>
</dbReference>
<evidence type="ECO:0000256" key="1">
    <source>
        <dbReference type="ARBA" id="ARBA00004749"/>
    </source>
</evidence>
<evidence type="ECO:0000313" key="9">
    <source>
        <dbReference type="Proteomes" id="UP001558632"/>
    </source>
</evidence>